<sequence length="108" mass="11690">MPPGLLPRETVRILNDPSPRPPRSPSRRLFPLVHAAVPVASFLEQSNTNSVEHPSGARCKECARPTPPSRRLPRGPTAPPPRRPGKWVALREGGRCLRSPRVTPGAGG</sequence>
<proteinExistence type="predicted"/>
<keyword evidence="3" id="KW-1185">Reference proteome</keyword>
<dbReference type="EMBL" id="OX459947">
    <property type="protein sequence ID" value="CAI9154253.1"/>
    <property type="molecule type" value="Genomic_DNA"/>
</dbReference>
<reference evidence="2" key="1">
    <citation type="submission" date="2023-04" db="EMBL/GenBank/DDBJ databases">
        <authorList>
            <consortium name="ELIXIR-Norway"/>
        </authorList>
    </citation>
    <scope>NUCLEOTIDE SEQUENCE [LARGE SCALE GENOMIC DNA]</scope>
</reference>
<evidence type="ECO:0000256" key="1">
    <source>
        <dbReference type="SAM" id="MobiDB-lite"/>
    </source>
</evidence>
<name>A0ABN8XXZ6_RANTA</name>
<feature type="region of interest" description="Disordered" evidence="1">
    <location>
        <begin position="46"/>
        <end position="108"/>
    </location>
</feature>
<dbReference type="Proteomes" id="UP001176941">
    <property type="component" value="Chromosome 11"/>
</dbReference>
<organism evidence="2 3">
    <name type="scientific">Rangifer tarandus platyrhynchus</name>
    <name type="common">Svalbard reindeer</name>
    <dbReference type="NCBI Taxonomy" id="3082113"/>
    <lineage>
        <taxon>Eukaryota</taxon>
        <taxon>Metazoa</taxon>
        <taxon>Chordata</taxon>
        <taxon>Craniata</taxon>
        <taxon>Vertebrata</taxon>
        <taxon>Euteleostomi</taxon>
        <taxon>Mammalia</taxon>
        <taxon>Eutheria</taxon>
        <taxon>Laurasiatheria</taxon>
        <taxon>Artiodactyla</taxon>
        <taxon>Ruminantia</taxon>
        <taxon>Pecora</taxon>
        <taxon>Cervidae</taxon>
        <taxon>Odocoileinae</taxon>
        <taxon>Rangifer</taxon>
    </lineage>
</organism>
<feature type="compositionally biased region" description="Pro residues" evidence="1">
    <location>
        <begin position="65"/>
        <end position="82"/>
    </location>
</feature>
<accession>A0ABN8XXZ6</accession>
<gene>
    <name evidence="2" type="ORF">MRATA1EN1_LOCUS3215</name>
</gene>
<protein>
    <submittedName>
        <fullName evidence="2">Uncharacterized protein</fullName>
    </submittedName>
</protein>
<evidence type="ECO:0000313" key="3">
    <source>
        <dbReference type="Proteomes" id="UP001176941"/>
    </source>
</evidence>
<evidence type="ECO:0000313" key="2">
    <source>
        <dbReference type="EMBL" id="CAI9154253.1"/>
    </source>
</evidence>
<feature type="region of interest" description="Disordered" evidence="1">
    <location>
        <begin position="1"/>
        <end position="27"/>
    </location>
</feature>